<dbReference type="NCBIfam" id="TIGR00070">
    <property type="entry name" value="hisG"/>
    <property type="match status" value="1"/>
</dbReference>
<gene>
    <name evidence="13" type="primary">hisG</name>
    <name evidence="13" type="ORF">ACE5LO_15985</name>
</gene>
<evidence type="ECO:0000313" key="14">
    <source>
        <dbReference type="Proteomes" id="UP001580430"/>
    </source>
</evidence>
<comment type="catalytic activity">
    <reaction evidence="1">
        <text>1-(5-phospho-beta-D-ribosyl)-ATP + diphosphate = 5-phospho-alpha-D-ribose 1-diphosphate + ATP</text>
        <dbReference type="Rhea" id="RHEA:18473"/>
        <dbReference type="ChEBI" id="CHEBI:30616"/>
        <dbReference type="ChEBI" id="CHEBI:33019"/>
        <dbReference type="ChEBI" id="CHEBI:58017"/>
        <dbReference type="ChEBI" id="CHEBI:73183"/>
        <dbReference type="EC" id="2.4.2.17"/>
    </reaction>
</comment>
<dbReference type="RefSeq" id="WP_375521011.1">
    <property type="nucleotide sequence ID" value="NZ_JBHIRY010000015.1"/>
</dbReference>
<evidence type="ECO:0000256" key="7">
    <source>
        <dbReference type="ARBA" id="ARBA00022676"/>
    </source>
</evidence>
<evidence type="ECO:0000256" key="6">
    <source>
        <dbReference type="ARBA" id="ARBA00022605"/>
    </source>
</evidence>
<evidence type="ECO:0000256" key="4">
    <source>
        <dbReference type="ARBA" id="ARBA00011946"/>
    </source>
</evidence>
<keyword evidence="6" id="KW-0028">Amino-acid biosynthesis</keyword>
<reference evidence="13 14" key="1">
    <citation type="submission" date="2024-09" db="EMBL/GenBank/DDBJ databases">
        <title>Paenibacillus zeirhizospherea sp. nov., isolated from surface of the maize (Zea mays) roots in a horticulture field, Hungary.</title>
        <authorList>
            <person name="Marton D."/>
            <person name="Farkas M."/>
            <person name="Bedics A."/>
            <person name="Toth E."/>
            <person name="Tancsics A."/>
            <person name="Boka K."/>
            <person name="Marati G."/>
            <person name="Kriszt B."/>
            <person name="Cserhati M."/>
        </authorList>
    </citation>
    <scope>NUCLEOTIDE SEQUENCE [LARGE SCALE GENOMIC DNA]</scope>
    <source>
        <strain evidence="13 14">JCM 18446</strain>
    </source>
</reference>
<comment type="function">
    <text evidence="10">Catalyzes the condensation of ATP and 5-phosphoribose 1-diphosphate to form N'-(5'-phosphoribosyl)-ATP (PR-ATP). Has a crucial role in the pathway because the rate of histidine biosynthesis seems to be controlled primarily by regulation of HisG enzymatic activity.</text>
</comment>
<keyword evidence="8 13" id="KW-0808">Transferase</keyword>
<sequence length="208" mass="23691">MIKIGLPKGVVKHKSISVIETFLNYDINKEKLHFFDNSRVHFYLLKHRDIPKLISSGNLDFGITSTEWIYESDIELHVHKELDWCDTRISLISGKGEPVLGQKLPIRCVTEFPRIANDFFKKINQTDVVIDSISGSSEALIPSLYNCCVDCVETGYTLALHNLAEEKVIYESKVVLVSKNEISDKVKKLVDEVLEVEASDKICFTNRM</sequence>
<evidence type="ECO:0000256" key="9">
    <source>
        <dbReference type="ARBA" id="ARBA00023102"/>
    </source>
</evidence>
<dbReference type="SUPFAM" id="SSF53850">
    <property type="entry name" value="Periplasmic binding protein-like II"/>
    <property type="match status" value="1"/>
</dbReference>
<dbReference type="EC" id="2.4.2.17" evidence="4 11"/>
<dbReference type="InterPro" id="IPR013820">
    <property type="entry name" value="ATP_PRibTrfase_cat"/>
</dbReference>
<dbReference type="EMBL" id="JBHIRY010000015">
    <property type="protein sequence ID" value="MFB5761890.1"/>
    <property type="molecule type" value="Genomic_DNA"/>
</dbReference>
<evidence type="ECO:0000256" key="2">
    <source>
        <dbReference type="ARBA" id="ARBA00004667"/>
    </source>
</evidence>
<dbReference type="Pfam" id="PF01634">
    <property type="entry name" value="HisG"/>
    <property type="match status" value="1"/>
</dbReference>
<dbReference type="Gene3D" id="3.40.190.10">
    <property type="entry name" value="Periplasmic binding protein-like II"/>
    <property type="match status" value="2"/>
</dbReference>
<dbReference type="Proteomes" id="UP001580430">
    <property type="component" value="Unassembled WGS sequence"/>
</dbReference>
<feature type="domain" description="ATP phosphoribosyltransferase catalytic" evidence="12">
    <location>
        <begin position="47"/>
        <end position="193"/>
    </location>
</feature>
<evidence type="ECO:0000259" key="12">
    <source>
        <dbReference type="Pfam" id="PF01634"/>
    </source>
</evidence>
<evidence type="ECO:0000313" key="13">
    <source>
        <dbReference type="EMBL" id="MFB5761890.1"/>
    </source>
</evidence>
<protein>
    <recommendedName>
        <fullName evidence="5 11">ATP phosphoribosyltransferase</fullName>
        <ecNumber evidence="4 11">2.4.2.17</ecNumber>
    </recommendedName>
</protein>
<dbReference type="PANTHER" id="PTHR21403">
    <property type="entry name" value="ATP PHOSPHORIBOSYLTRANSFERASE ATP-PRTASE"/>
    <property type="match status" value="1"/>
</dbReference>
<comment type="caution">
    <text evidence="13">The sequence shown here is derived from an EMBL/GenBank/DDBJ whole genome shotgun (WGS) entry which is preliminary data.</text>
</comment>
<organism evidence="13 14">
    <name type="scientific">Paenibacillus medicaginis</name>
    <dbReference type="NCBI Taxonomy" id="1470560"/>
    <lineage>
        <taxon>Bacteria</taxon>
        <taxon>Bacillati</taxon>
        <taxon>Bacillota</taxon>
        <taxon>Bacilli</taxon>
        <taxon>Bacillales</taxon>
        <taxon>Paenibacillaceae</taxon>
        <taxon>Paenibacillus</taxon>
    </lineage>
</organism>
<evidence type="ECO:0000256" key="10">
    <source>
        <dbReference type="ARBA" id="ARBA00024861"/>
    </source>
</evidence>
<name>A0ABV5C5L2_9BACL</name>
<evidence type="ECO:0000256" key="3">
    <source>
        <dbReference type="ARBA" id="ARBA00011496"/>
    </source>
</evidence>
<dbReference type="PANTHER" id="PTHR21403:SF8">
    <property type="entry name" value="ATP PHOSPHORIBOSYLTRANSFERASE"/>
    <property type="match status" value="1"/>
</dbReference>
<comment type="pathway">
    <text evidence="2">Amino-acid biosynthesis; L-histidine biosynthesis; L-histidine from 5-phospho-alpha-D-ribose 1-diphosphate: step 1/9.</text>
</comment>
<keyword evidence="9" id="KW-0368">Histidine biosynthesis</keyword>
<dbReference type="InterPro" id="IPR001348">
    <property type="entry name" value="ATP_PRibTrfase_HisG"/>
</dbReference>
<evidence type="ECO:0000256" key="11">
    <source>
        <dbReference type="NCBIfam" id="TIGR00070"/>
    </source>
</evidence>
<evidence type="ECO:0000256" key="8">
    <source>
        <dbReference type="ARBA" id="ARBA00022679"/>
    </source>
</evidence>
<dbReference type="GO" id="GO:0003879">
    <property type="term" value="F:ATP phosphoribosyltransferase activity"/>
    <property type="evidence" value="ECO:0007669"/>
    <property type="project" value="UniProtKB-EC"/>
</dbReference>
<evidence type="ECO:0000256" key="1">
    <source>
        <dbReference type="ARBA" id="ARBA00000915"/>
    </source>
</evidence>
<proteinExistence type="predicted"/>
<keyword evidence="14" id="KW-1185">Reference proteome</keyword>
<keyword evidence="7 13" id="KW-0328">Glycosyltransferase</keyword>
<evidence type="ECO:0000256" key="5">
    <source>
        <dbReference type="ARBA" id="ARBA00020998"/>
    </source>
</evidence>
<comment type="subunit">
    <text evidence="3">Heteromultimer composed of HisG and HisZ subunits.</text>
</comment>
<accession>A0ABV5C5L2</accession>